<feature type="compositionally biased region" description="Polar residues" evidence="2">
    <location>
        <begin position="259"/>
        <end position="268"/>
    </location>
</feature>
<feature type="region of interest" description="Disordered" evidence="2">
    <location>
        <begin position="1"/>
        <end position="57"/>
    </location>
</feature>
<feature type="compositionally biased region" description="Gly residues" evidence="2">
    <location>
        <begin position="167"/>
        <end position="191"/>
    </location>
</feature>
<feature type="compositionally biased region" description="Gly residues" evidence="2">
    <location>
        <begin position="218"/>
        <end position="250"/>
    </location>
</feature>
<dbReference type="AlphaFoldDB" id="A0A9W6C150"/>
<feature type="compositionally biased region" description="Gly residues" evidence="2">
    <location>
        <begin position="325"/>
        <end position="335"/>
    </location>
</feature>
<feature type="compositionally biased region" description="Basic and acidic residues" evidence="2">
    <location>
        <begin position="375"/>
        <end position="387"/>
    </location>
</feature>
<accession>A0A9W6C150</accession>
<feature type="region of interest" description="Disordered" evidence="2">
    <location>
        <begin position="160"/>
        <end position="277"/>
    </location>
</feature>
<evidence type="ECO:0000313" key="3">
    <source>
        <dbReference type="EMBL" id="GLC61565.1"/>
    </source>
</evidence>
<gene>
    <name evidence="3" type="primary">PLEST010003</name>
    <name evidence="3" type="ORF">PLESTB_001770500</name>
</gene>
<evidence type="ECO:0000256" key="2">
    <source>
        <dbReference type="SAM" id="MobiDB-lite"/>
    </source>
</evidence>
<proteinExistence type="predicted"/>
<keyword evidence="4" id="KW-1185">Reference proteome</keyword>
<keyword evidence="1" id="KW-0175">Coiled coil</keyword>
<dbReference type="EMBL" id="BRXU01000048">
    <property type="protein sequence ID" value="GLC61565.1"/>
    <property type="molecule type" value="Genomic_DNA"/>
</dbReference>
<feature type="region of interest" description="Disordered" evidence="2">
    <location>
        <begin position="317"/>
        <end position="390"/>
    </location>
</feature>
<organism evidence="3 4">
    <name type="scientific">Pleodorina starrii</name>
    <dbReference type="NCBI Taxonomy" id="330485"/>
    <lineage>
        <taxon>Eukaryota</taxon>
        <taxon>Viridiplantae</taxon>
        <taxon>Chlorophyta</taxon>
        <taxon>core chlorophytes</taxon>
        <taxon>Chlorophyceae</taxon>
        <taxon>CS clade</taxon>
        <taxon>Chlamydomonadales</taxon>
        <taxon>Volvocaceae</taxon>
        <taxon>Pleodorina</taxon>
    </lineage>
</organism>
<protein>
    <submittedName>
        <fullName evidence="3">Uncharacterized protein</fullName>
    </submittedName>
</protein>
<evidence type="ECO:0000256" key="1">
    <source>
        <dbReference type="SAM" id="Coils"/>
    </source>
</evidence>
<feature type="coiled-coil region" evidence="1">
    <location>
        <begin position="396"/>
        <end position="423"/>
    </location>
</feature>
<reference evidence="3 4" key="1">
    <citation type="journal article" date="2023" name="Commun. Biol.">
        <title>Reorganization of the ancestral sex-determining regions during the evolution of trioecy in Pleodorina starrii.</title>
        <authorList>
            <person name="Takahashi K."/>
            <person name="Suzuki S."/>
            <person name="Kawai-Toyooka H."/>
            <person name="Yamamoto K."/>
            <person name="Hamaji T."/>
            <person name="Ootsuki R."/>
            <person name="Yamaguchi H."/>
            <person name="Kawachi M."/>
            <person name="Higashiyama T."/>
            <person name="Nozaki H."/>
        </authorList>
    </citation>
    <scope>NUCLEOTIDE SEQUENCE [LARGE SCALE GENOMIC DNA]</scope>
    <source>
        <strain evidence="3 4">NIES-4479</strain>
    </source>
</reference>
<feature type="compositionally biased region" description="Gly residues" evidence="2">
    <location>
        <begin position="345"/>
        <end position="371"/>
    </location>
</feature>
<name>A0A9W6C150_9CHLO</name>
<sequence>MKRRADGVVAWAGAGSVGPTGDITEASAPPTSAPEPAAAAAAAADASLHAGDTAEPKPEEAAAIAAAPAVAMLSGLTAAVETAPFGAAAAPAPPAAARPTARLRLTDLTEAVLSGVLASPVLGLQDAAHAARSCRCLRDAVQRCEELWARLYGEHFGGVATAEDAGGRGTGRGAAGGTAGEGSAGGRAGDGGRLRSVPEAVGLSRQASMVSPDPRVAGDGGGGRGGGGGSGGGSGSGSGGGSGSGSGSAGQGLAVRQAALQSAGTSEQPLDAPPAGAPVGRVAVLLRPATGGSRSGSGSGAWAGAGAGAGIVAITRGSSSCSSGNGSGSGAGGTRVMGTAAGSFSRGGGGGGGPAGRSGSRGGGGGSGGGSSWQERFKARYMRESSERRHRRRVALYRLQAAVQEARSELAAARRRVSEEAVRLEGLQRLVAEVEQAR</sequence>
<evidence type="ECO:0000313" key="4">
    <source>
        <dbReference type="Proteomes" id="UP001165080"/>
    </source>
</evidence>
<feature type="compositionally biased region" description="Low complexity" evidence="2">
    <location>
        <begin position="24"/>
        <end position="44"/>
    </location>
</feature>
<dbReference type="Proteomes" id="UP001165080">
    <property type="component" value="Unassembled WGS sequence"/>
</dbReference>
<comment type="caution">
    <text evidence="3">The sequence shown here is derived from an EMBL/GenBank/DDBJ whole genome shotgun (WGS) entry which is preliminary data.</text>
</comment>